<evidence type="ECO:0000313" key="6">
    <source>
        <dbReference type="Proteomes" id="UP000644699"/>
    </source>
</evidence>
<keyword evidence="2" id="KW-0175">Coiled coil</keyword>
<dbReference type="NCBIfam" id="TIGR01730">
    <property type="entry name" value="RND_mfp"/>
    <property type="match status" value="1"/>
</dbReference>
<sequence length="402" mass="40875">MIKSALIRVALATVAVAASGIAAVRAEDVPAAAPVAPVAAPSIVVVEAKTGEIADRIIASGLVQPVEEVDVQPEIEGLAIENLSADVGDSVAAGQVLATLSSDALLLQKSQVLASRAKTEATIAQVEAQIAEAKANADEARRVAERTARLAGNGTISQAQVQETEASAAAANARLLAAQQGARVSQAELKVSDAEIADIELKLRRTAVKAPVAGIVSARNARIGAVASATGQPLFTLIRDGAVELRADVAEADIGRIRAGQEARVTPIGARQPIAGTVRLVEPTIGKTTRLGIVRIALGAAPGTPPGIYADAEIVVARQSGVTVPLPSVTADGTAPSVLKLEGDKVRKVPVTLGARDAGLVTVTAGLQPGDRVVAKAGAFVREGDRITPVLAEDPLSLQAKR</sequence>
<dbReference type="Gene3D" id="2.40.420.20">
    <property type="match status" value="1"/>
</dbReference>
<dbReference type="PANTHER" id="PTHR30469">
    <property type="entry name" value="MULTIDRUG RESISTANCE PROTEIN MDTA"/>
    <property type="match status" value="1"/>
</dbReference>
<evidence type="ECO:0000256" key="1">
    <source>
        <dbReference type="ARBA" id="ARBA00009477"/>
    </source>
</evidence>
<dbReference type="GO" id="GO:0015562">
    <property type="term" value="F:efflux transmembrane transporter activity"/>
    <property type="evidence" value="ECO:0007669"/>
    <property type="project" value="TreeGrafter"/>
</dbReference>
<proteinExistence type="inferred from homology"/>
<dbReference type="RefSeq" id="WP_188911049.1">
    <property type="nucleotide sequence ID" value="NZ_BMIQ01000006.1"/>
</dbReference>
<keyword evidence="6" id="KW-1185">Reference proteome</keyword>
<evidence type="ECO:0000259" key="4">
    <source>
        <dbReference type="Pfam" id="PF25967"/>
    </source>
</evidence>
<name>A0A917E9K5_9HYPH</name>
<reference evidence="5" key="1">
    <citation type="journal article" date="2014" name="Int. J. Syst. Evol. Microbiol.">
        <title>Complete genome sequence of Corynebacterium casei LMG S-19264T (=DSM 44701T), isolated from a smear-ripened cheese.</title>
        <authorList>
            <consortium name="US DOE Joint Genome Institute (JGI-PGF)"/>
            <person name="Walter F."/>
            <person name="Albersmeier A."/>
            <person name="Kalinowski J."/>
            <person name="Ruckert C."/>
        </authorList>
    </citation>
    <scope>NUCLEOTIDE SEQUENCE</scope>
    <source>
        <strain evidence="5">CGMCC 1.15367</strain>
    </source>
</reference>
<feature type="domain" description="Multidrug resistance protein MdtA-like C-terminal permuted SH3" evidence="4">
    <location>
        <begin position="322"/>
        <end position="374"/>
    </location>
</feature>
<evidence type="ECO:0000256" key="2">
    <source>
        <dbReference type="SAM" id="Coils"/>
    </source>
</evidence>
<dbReference type="InterPro" id="IPR006143">
    <property type="entry name" value="RND_pump_MFP"/>
</dbReference>
<feature type="signal peptide" evidence="3">
    <location>
        <begin position="1"/>
        <end position="26"/>
    </location>
</feature>
<protein>
    <submittedName>
        <fullName evidence="5">Hemolysin secretion protein D</fullName>
    </submittedName>
</protein>
<evidence type="ECO:0000313" key="5">
    <source>
        <dbReference type="EMBL" id="GGE14070.1"/>
    </source>
</evidence>
<dbReference type="Gene3D" id="2.40.30.170">
    <property type="match status" value="1"/>
</dbReference>
<reference evidence="5" key="2">
    <citation type="submission" date="2020-09" db="EMBL/GenBank/DDBJ databases">
        <authorList>
            <person name="Sun Q."/>
            <person name="Zhou Y."/>
        </authorList>
    </citation>
    <scope>NUCLEOTIDE SEQUENCE</scope>
    <source>
        <strain evidence="5">CGMCC 1.15367</strain>
    </source>
</reference>
<dbReference type="PANTHER" id="PTHR30469:SF15">
    <property type="entry name" value="HLYD FAMILY OF SECRETION PROTEINS"/>
    <property type="match status" value="1"/>
</dbReference>
<dbReference type="InterPro" id="IPR058627">
    <property type="entry name" value="MdtA-like_C"/>
</dbReference>
<dbReference type="GO" id="GO:1990281">
    <property type="term" value="C:efflux pump complex"/>
    <property type="evidence" value="ECO:0007669"/>
    <property type="project" value="TreeGrafter"/>
</dbReference>
<keyword evidence="3" id="KW-0732">Signal</keyword>
<feature type="coiled-coil region" evidence="2">
    <location>
        <begin position="116"/>
        <end position="150"/>
    </location>
</feature>
<accession>A0A917E9K5</accession>
<dbReference type="SUPFAM" id="SSF111369">
    <property type="entry name" value="HlyD-like secretion proteins"/>
    <property type="match status" value="1"/>
</dbReference>
<gene>
    <name evidence="5" type="ORF">GCM10011390_36560</name>
</gene>
<comment type="similarity">
    <text evidence="1">Belongs to the membrane fusion protein (MFP) (TC 8.A.1) family.</text>
</comment>
<dbReference type="Pfam" id="PF25967">
    <property type="entry name" value="RND-MFP_C"/>
    <property type="match status" value="1"/>
</dbReference>
<dbReference type="EMBL" id="BMIQ01000006">
    <property type="protein sequence ID" value="GGE14070.1"/>
    <property type="molecule type" value="Genomic_DNA"/>
</dbReference>
<dbReference type="Proteomes" id="UP000644699">
    <property type="component" value="Unassembled WGS sequence"/>
</dbReference>
<feature type="chain" id="PRO_5037656077" evidence="3">
    <location>
        <begin position="27"/>
        <end position="402"/>
    </location>
</feature>
<dbReference type="AlphaFoldDB" id="A0A917E9K5"/>
<comment type="caution">
    <text evidence="5">The sequence shown here is derived from an EMBL/GenBank/DDBJ whole genome shotgun (WGS) entry which is preliminary data.</text>
</comment>
<dbReference type="Gene3D" id="2.40.50.100">
    <property type="match status" value="1"/>
</dbReference>
<evidence type="ECO:0000256" key="3">
    <source>
        <dbReference type="SAM" id="SignalP"/>
    </source>
</evidence>
<dbReference type="Gene3D" id="1.10.287.470">
    <property type="entry name" value="Helix hairpin bin"/>
    <property type="match status" value="1"/>
</dbReference>
<organism evidence="5 6">
    <name type="scientific">Aureimonas endophytica</name>
    <dbReference type="NCBI Taxonomy" id="2027858"/>
    <lineage>
        <taxon>Bacteria</taxon>
        <taxon>Pseudomonadati</taxon>
        <taxon>Pseudomonadota</taxon>
        <taxon>Alphaproteobacteria</taxon>
        <taxon>Hyphomicrobiales</taxon>
        <taxon>Aurantimonadaceae</taxon>
        <taxon>Aureimonas</taxon>
    </lineage>
</organism>